<dbReference type="EMBL" id="MPNX01000001">
    <property type="protein sequence ID" value="OOY36276.1"/>
    <property type="molecule type" value="Genomic_DNA"/>
</dbReference>
<organism evidence="1 3">
    <name type="scientific">Solemya velum gill symbiont</name>
    <dbReference type="NCBI Taxonomy" id="2340"/>
    <lineage>
        <taxon>Bacteria</taxon>
        <taxon>Pseudomonadati</taxon>
        <taxon>Pseudomonadota</taxon>
        <taxon>Gammaproteobacteria</taxon>
        <taxon>sulfur-oxidizing symbionts</taxon>
    </lineage>
</organism>
<dbReference type="Proteomes" id="UP000190962">
    <property type="component" value="Unassembled WGS sequence"/>
</dbReference>
<dbReference type="SUPFAM" id="SSF56059">
    <property type="entry name" value="Glutathione synthetase ATP-binding domain-like"/>
    <property type="match status" value="1"/>
</dbReference>
<dbReference type="AlphaFoldDB" id="A0A0B0H8V6"/>
<comment type="caution">
    <text evidence="1">The sequence shown here is derived from an EMBL/GenBank/DDBJ whole genome shotgun (WGS) entry which is preliminary data.</text>
</comment>
<evidence type="ECO:0000313" key="4">
    <source>
        <dbReference type="Proteomes" id="UP000190962"/>
    </source>
</evidence>
<reference evidence="1 3" key="1">
    <citation type="journal article" date="2014" name="BMC Genomics">
        <title>The genome of the intracellular bacterium of the coastal bivalve, Solemya velum: a blueprint for thriving in and out of symbiosis.</title>
        <authorList>
            <person name="Dmytrenko O."/>
            <person name="Russell S.L."/>
            <person name="Loo W.T."/>
            <person name="Fontanez K.M."/>
            <person name="Liao L."/>
            <person name="Roeselers G."/>
            <person name="Sharma R."/>
            <person name="Stewart F.J."/>
            <person name="Newton I.L."/>
            <person name="Woyke T."/>
            <person name="Wu D."/>
            <person name="Lang J.M."/>
            <person name="Eisen J.A."/>
            <person name="Cavanaugh C.M."/>
        </authorList>
    </citation>
    <scope>NUCLEOTIDE SEQUENCE [LARGE SCALE GENOMIC DNA]</scope>
    <source>
        <strain evidence="1 3">WH</strain>
    </source>
</reference>
<proteinExistence type="predicted"/>
<sequence>MLHIKGVPDSNSILVQHFDPELGAFVYAYNGNLSMLADEHLEGLEHHPLVLGGASPKRAEIPRVDFAFNYISDPDLSSKALEAAIEFVDSNGIPCLNHPAKVKQTSRDRLYQNLGHMDGIVIPKTLRVAPHYSSDIQEIIERGDISLPIIVRPAGGHDGLDMLLLKSLDDIPKLECFALDGRDYYLIEFHDYRSNDALNRKYRCLWINGKLYARHLIIDKEWNIHGRNRKNLMQHDKTLQQEDVAFLEDPETVLGTGRWNLLSKFCKSTGLDYCGIDFAVKQTGEILVFEANPAMNTSKTKSDNAAYIGKYWLEHEKVKIQMLKEMAKRVQGAGDSVGNNIQ</sequence>
<dbReference type="eggNOG" id="COG0189">
    <property type="taxonomic scope" value="Bacteria"/>
</dbReference>
<evidence type="ECO:0000313" key="2">
    <source>
        <dbReference type="EMBL" id="OOY36276.1"/>
    </source>
</evidence>
<protein>
    <submittedName>
        <fullName evidence="1">RimK-like protein</fullName>
    </submittedName>
</protein>
<dbReference type="STRING" id="2340.JV46_12250"/>
<reference evidence="2 4" key="2">
    <citation type="submission" date="2016-11" db="EMBL/GenBank/DDBJ databases">
        <title>Mixed transmission modes and dynamic genome evolution in an obligate animal-bacterial symbiosis.</title>
        <authorList>
            <person name="Russell S.L."/>
            <person name="Corbett-Detig R.B."/>
            <person name="Cavanaugh C.M."/>
        </authorList>
    </citation>
    <scope>NUCLEOTIDE SEQUENCE [LARGE SCALE GENOMIC DNA]</scope>
    <source>
        <strain evidence="2">MA-KB16</strain>
    </source>
</reference>
<dbReference type="Proteomes" id="UP000030856">
    <property type="component" value="Unassembled WGS sequence"/>
</dbReference>
<dbReference type="EMBL" id="JRAA01000001">
    <property type="protein sequence ID" value="KHF26613.1"/>
    <property type="molecule type" value="Genomic_DNA"/>
</dbReference>
<evidence type="ECO:0000313" key="1">
    <source>
        <dbReference type="EMBL" id="KHF26613.1"/>
    </source>
</evidence>
<name>A0A0B0H8V6_SOVGS</name>
<evidence type="ECO:0000313" key="3">
    <source>
        <dbReference type="Proteomes" id="UP000030856"/>
    </source>
</evidence>
<accession>A0A0B0H8V6</accession>
<dbReference type="Gene3D" id="3.30.470.20">
    <property type="entry name" value="ATP-grasp fold, B domain"/>
    <property type="match status" value="1"/>
</dbReference>
<gene>
    <name evidence="2" type="ORF">BOV88_01430</name>
    <name evidence="1" type="ORF">JV46_12250</name>
</gene>
<keyword evidence="3" id="KW-1185">Reference proteome</keyword>